<evidence type="ECO:0000256" key="2">
    <source>
        <dbReference type="SAM" id="MobiDB-lite"/>
    </source>
</evidence>
<comment type="similarity">
    <text evidence="1">Belongs to the peptidase A1 family.</text>
</comment>
<feature type="region of interest" description="Disordered" evidence="2">
    <location>
        <begin position="536"/>
        <end position="556"/>
    </location>
</feature>
<dbReference type="Pfam" id="PF00026">
    <property type="entry name" value="Asp"/>
    <property type="match status" value="2"/>
</dbReference>
<feature type="compositionally biased region" description="Low complexity" evidence="2">
    <location>
        <begin position="211"/>
        <end position="223"/>
    </location>
</feature>
<feature type="chain" id="PRO_5046700975" description="Peptidase A1 domain-containing protein" evidence="3">
    <location>
        <begin position="17"/>
        <end position="585"/>
    </location>
</feature>
<dbReference type="SUPFAM" id="SSF50630">
    <property type="entry name" value="Acid proteases"/>
    <property type="match status" value="1"/>
</dbReference>
<evidence type="ECO:0000313" key="6">
    <source>
        <dbReference type="Proteomes" id="UP001498398"/>
    </source>
</evidence>
<accession>A0ABR1IYX0</accession>
<dbReference type="InterPro" id="IPR033121">
    <property type="entry name" value="PEPTIDASE_A1"/>
</dbReference>
<protein>
    <recommendedName>
        <fullName evidence="4">Peptidase A1 domain-containing protein</fullName>
    </recommendedName>
</protein>
<keyword evidence="6" id="KW-1185">Reference proteome</keyword>
<sequence length="585" mass="63406">MWCLVCTLFFIHQALASMSGVSRTDIPVRFPIYRSDYQPLRKRDGEKEILGLGDFFDVSYTVLMGLGGGLIPLVIDSGSSDLWVISDSCATEPCLETDIPLYSPNAFEPTGLIAQLLYGDSFTGTHAFGPVGKDDLSFAGMTVSDQLFAAVNDTNTTVLQTGAAGILGLGFPVNSQIWFKNFEHDHPVESPQRRSPNFQSRFPQLGRFRGEYSNNGSNNEGNSTHNPRSLRPRDEPLSSNSSWTSVILDSFSQNGPPLTRYIAQLGLEPRFTVSLQRDTVDLGGNAGMLTIGELPDGIEEKDLTWVPVRLYSPAEGGLLPPPESPNETYPLTWEAPIDAVFLNGVKLPRSNLTSPSLSDSALFDTGNNLIRGPSDVVDFIRSMLQNEREGDDSRSYPCTQPNILTFQIGGKMFPIDPKDLGNQLFEDSVEDCVPNLAVTDTPVEGEGFLYSWNLGTPFLKSVLASFHYGNISFPSQDPPRIGFLSTVPDNLEDRYKEAVQKAATENGGNFPAIAEPAPTSLPSFSLNSAGIQKAVPTSTGVDDANRHHDANGAIPGLGLGPIKRPFSRVQKVVGTALITGGILLV</sequence>
<reference evidence="5 6" key="1">
    <citation type="submission" date="2024-01" db="EMBL/GenBank/DDBJ databases">
        <title>A draft genome for the cacao thread blight pathogen Marasmiellus scandens.</title>
        <authorList>
            <person name="Baruah I.K."/>
            <person name="Leung J."/>
            <person name="Bukari Y."/>
            <person name="Amoako-Attah I."/>
            <person name="Meinhardt L.W."/>
            <person name="Bailey B.A."/>
            <person name="Cohen S.P."/>
        </authorList>
    </citation>
    <scope>NUCLEOTIDE SEQUENCE [LARGE SCALE GENOMIC DNA]</scope>
    <source>
        <strain evidence="5 6">GH-19</strain>
    </source>
</reference>
<dbReference type="CDD" id="cd05471">
    <property type="entry name" value="pepsin_like"/>
    <property type="match status" value="1"/>
</dbReference>
<comment type="caution">
    <text evidence="5">The sequence shown here is derived from an EMBL/GenBank/DDBJ whole genome shotgun (WGS) entry which is preliminary data.</text>
</comment>
<dbReference type="PANTHER" id="PTHR47966">
    <property type="entry name" value="BETA-SITE APP-CLEAVING ENZYME, ISOFORM A-RELATED"/>
    <property type="match status" value="1"/>
</dbReference>
<dbReference type="PANTHER" id="PTHR47966:SF51">
    <property type="entry name" value="BETA-SITE APP-CLEAVING ENZYME, ISOFORM A-RELATED"/>
    <property type="match status" value="1"/>
</dbReference>
<evidence type="ECO:0000256" key="1">
    <source>
        <dbReference type="ARBA" id="ARBA00007447"/>
    </source>
</evidence>
<feature type="region of interest" description="Disordered" evidence="2">
    <location>
        <begin position="209"/>
        <end position="241"/>
    </location>
</feature>
<organism evidence="5 6">
    <name type="scientific">Marasmiellus scandens</name>
    <dbReference type="NCBI Taxonomy" id="2682957"/>
    <lineage>
        <taxon>Eukaryota</taxon>
        <taxon>Fungi</taxon>
        <taxon>Dikarya</taxon>
        <taxon>Basidiomycota</taxon>
        <taxon>Agaricomycotina</taxon>
        <taxon>Agaricomycetes</taxon>
        <taxon>Agaricomycetidae</taxon>
        <taxon>Agaricales</taxon>
        <taxon>Marasmiineae</taxon>
        <taxon>Omphalotaceae</taxon>
        <taxon>Marasmiellus</taxon>
    </lineage>
</organism>
<dbReference type="PRINTS" id="PR00792">
    <property type="entry name" value="PEPSIN"/>
</dbReference>
<dbReference type="Proteomes" id="UP001498398">
    <property type="component" value="Unassembled WGS sequence"/>
</dbReference>
<evidence type="ECO:0000313" key="5">
    <source>
        <dbReference type="EMBL" id="KAK7442722.1"/>
    </source>
</evidence>
<evidence type="ECO:0000256" key="3">
    <source>
        <dbReference type="SAM" id="SignalP"/>
    </source>
</evidence>
<dbReference type="InterPro" id="IPR034164">
    <property type="entry name" value="Pepsin-like_dom"/>
</dbReference>
<gene>
    <name evidence="5" type="ORF">VKT23_015969</name>
</gene>
<dbReference type="InterPro" id="IPR021109">
    <property type="entry name" value="Peptidase_aspartic_dom_sf"/>
</dbReference>
<feature type="domain" description="Peptidase A1" evidence="4">
    <location>
        <begin position="60"/>
        <end position="484"/>
    </location>
</feature>
<dbReference type="EMBL" id="JBANRG010000057">
    <property type="protein sequence ID" value="KAK7442722.1"/>
    <property type="molecule type" value="Genomic_DNA"/>
</dbReference>
<proteinExistence type="inferred from homology"/>
<dbReference type="PROSITE" id="PS51767">
    <property type="entry name" value="PEPTIDASE_A1"/>
    <property type="match status" value="1"/>
</dbReference>
<dbReference type="Gene3D" id="2.40.70.10">
    <property type="entry name" value="Acid Proteases"/>
    <property type="match status" value="2"/>
</dbReference>
<dbReference type="InterPro" id="IPR001461">
    <property type="entry name" value="Aspartic_peptidase_A1"/>
</dbReference>
<keyword evidence="3" id="KW-0732">Signal</keyword>
<feature type="signal peptide" evidence="3">
    <location>
        <begin position="1"/>
        <end position="16"/>
    </location>
</feature>
<evidence type="ECO:0000259" key="4">
    <source>
        <dbReference type="PROSITE" id="PS51767"/>
    </source>
</evidence>
<name>A0ABR1IYX0_9AGAR</name>